<evidence type="ECO:0000313" key="3">
    <source>
        <dbReference type="Proteomes" id="UP000295493"/>
    </source>
</evidence>
<dbReference type="CDD" id="cd00211">
    <property type="entry name" value="PTS_IIA_fru"/>
    <property type="match status" value="1"/>
</dbReference>
<reference evidence="2 3" key="1">
    <citation type="submission" date="2019-03" db="EMBL/GenBank/DDBJ databases">
        <title>Genomic Encyclopedia of Type Strains, Phase IV (KMG-IV): sequencing the most valuable type-strain genomes for metagenomic binning, comparative biology and taxonomic classification.</title>
        <authorList>
            <person name="Goeker M."/>
        </authorList>
    </citation>
    <scope>NUCLEOTIDE SEQUENCE [LARGE SCALE GENOMIC DNA]</scope>
    <source>
        <strain evidence="2 3">DSM 25059</strain>
    </source>
</reference>
<evidence type="ECO:0000259" key="1">
    <source>
        <dbReference type="PROSITE" id="PS51094"/>
    </source>
</evidence>
<dbReference type="Gene3D" id="3.40.930.10">
    <property type="entry name" value="Mannitol-specific EII, Chain A"/>
    <property type="match status" value="1"/>
</dbReference>
<dbReference type="InterPro" id="IPR016152">
    <property type="entry name" value="PTrfase/Anion_transptr"/>
</dbReference>
<dbReference type="Proteomes" id="UP000295493">
    <property type="component" value="Unassembled WGS sequence"/>
</dbReference>
<dbReference type="PROSITE" id="PS00372">
    <property type="entry name" value="PTS_EIIA_TYPE_2_HIS"/>
    <property type="match status" value="1"/>
</dbReference>
<keyword evidence="3" id="KW-1185">Reference proteome</keyword>
<keyword evidence="2" id="KW-0808">Transferase</keyword>
<dbReference type="InterPro" id="IPR051541">
    <property type="entry name" value="PTS_SugarTrans_NitroReg"/>
</dbReference>
<dbReference type="SUPFAM" id="SSF55804">
    <property type="entry name" value="Phoshotransferase/anion transport protein"/>
    <property type="match status" value="1"/>
</dbReference>
<dbReference type="AlphaFoldDB" id="A0A4R6FMQ6"/>
<evidence type="ECO:0000313" key="2">
    <source>
        <dbReference type="EMBL" id="TDN82869.1"/>
    </source>
</evidence>
<dbReference type="GO" id="GO:0016740">
    <property type="term" value="F:transferase activity"/>
    <property type="evidence" value="ECO:0007669"/>
    <property type="project" value="UniProtKB-KW"/>
</dbReference>
<sequence>MNDISDLIALEAVHSRVSVPNRKALFQQFGHAANQQWGLESRKVVDLLIDREKLISTGFGAGVAIPHARPEGFDRIVGALYHLADPIDFDAVDDMPVDLVFFLLSPPDSGADHLKALARISRLLRDRDFAEKLRGAGSDDALYAMLAGLETRDAA</sequence>
<gene>
    <name evidence="2" type="ORF">EV664_10565</name>
</gene>
<dbReference type="PANTHER" id="PTHR47738">
    <property type="entry name" value="PTS SYSTEM FRUCTOSE-LIKE EIIA COMPONENT-RELATED"/>
    <property type="match status" value="1"/>
</dbReference>
<dbReference type="EMBL" id="SNWD01000005">
    <property type="protein sequence ID" value="TDN82869.1"/>
    <property type="molecule type" value="Genomic_DNA"/>
</dbReference>
<dbReference type="OrthoDB" id="95460at2"/>
<dbReference type="RefSeq" id="WP_133495419.1">
    <property type="nucleotide sequence ID" value="NZ_BMLU01000005.1"/>
</dbReference>
<feature type="domain" description="PTS EIIA type-2" evidence="1">
    <location>
        <begin position="6"/>
        <end position="149"/>
    </location>
</feature>
<protein>
    <submittedName>
        <fullName evidence="2">Phosphotransferase IIA-like nitrogen-regulatory protein PtsN</fullName>
    </submittedName>
</protein>
<name>A0A4R6FMQ6_9SPHN</name>
<dbReference type="Pfam" id="PF00359">
    <property type="entry name" value="PTS_EIIA_2"/>
    <property type="match status" value="1"/>
</dbReference>
<proteinExistence type="predicted"/>
<organism evidence="2 3">
    <name type="scientific">Stakelama pacifica</name>
    <dbReference type="NCBI Taxonomy" id="517720"/>
    <lineage>
        <taxon>Bacteria</taxon>
        <taxon>Pseudomonadati</taxon>
        <taxon>Pseudomonadota</taxon>
        <taxon>Alphaproteobacteria</taxon>
        <taxon>Sphingomonadales</taxon>
        <taxon>Sphingomonadaceae</taxon>
        <taxon>Stakelama</taxon>
    </lineage>
</organism>
<dbReference type="PANTHER" id="PTHR47738:SF1">
    <property type="entry name" value="NITROGEN REGULATORY PROTEIN"/>
    <property type="match status" value="1"/>
</dbReference>
<dbReference type="GO" id="GO:0030295">
    <property type="term" value="F:protein kinase activator activity"/>
    <property type="evidence" value="ECO:0007669"/>
    <property type="project" value="TreeGrafter"/>
</dbReference>
<accession>A0A4R6FMQ6</accession>
<dbReference type="InterPro" id="IPR002178">
    <property type="entry name" value="PTS_EIIA_type-2_dom"/>
</dbReference>
<dbReference type="PROSITE" id="PS51094">
    <property type="entry name" value="PTS_EIIA_TYPE_2"/>
    <property type="match status" value="1"/>
</dbReference>
<comment type="caution">
    <text evidence="2">The sequence shown here is derived from an EMBL/GenBank/DDBJ whole genome shotgun (WGS) entry which is preliminary data.</text>
</comment>